<keyword evidence="1" id="KW-0472">Membrane</keyword>
<feature type="transmembrane region" description="Helical" evidence="1">
    <location>
        <begin position="88"/>
        <end position="107"/>
    </location>
</feature>
<name>A0AAP8PPF2_9STAP</name>
<protein>
    <submittedName>
        <fullName evidence="2">Uncharacterized protein</fullName>
    </submittedName>
</protein>
<keyword evidence="1" id="KW-0812">Transmembrane</keyword>
<evidence type="ECO:0000256" key="1">
    <source>
        <dbReference type="SAM" id="Phobius"/>
    </source>
</evidence>
<dbReference type="AlphaFoldDB" id="A0AAP8PPF2"/>
<dbReference type="Proteomes" id="UP000242470">
    <property type="component" value="Unassembled WGS sequence"/>
</dbReference>
<evidence type="ECO:0000313" key="2">
    <source>
        <dbReference type="EMBL" id="PNZ67552.1"/>
    </source>
</evidence>
<reference evidence="2 3" key="1">
    <citation type="submission" date="2017-08" db="EMBL/GenBank/DDBJ databases">
        <title>Draft genome sequences of 64 type strains of genus Staph aureus.</title>
        <authorList>
            <person name="Cole K."/>
            <person name="Golubchik T."/>
            <person name="Russell J."/>
            <person name="Foster D."/>
            <person name="Llewelyn M."/>
            <person name="Wilson D."/>
            <person name="Crook D."/>
            <person name="Paul J."/>
        </authorList>
    </citation>
    <scope>NUCLEOTIDE SEQUENCE [LARGE SCALE GENOMIC DNA]</scope>
    <source>
        <strain evidence="2 3">NCTC 12101</strain>
    </source>
</reference>
<accession>A0AAP8PPF2</accession>
<comment type="caution">
    <text evidence="2">The sequence shown here is derived from an EMBL/GenBank/DDBJ whole genome shotgun (WGS) entry which is preliminary data.</text>
</comment>
<keyword evidence="1" id="KW-1133">Transmembrane helix</keyword>
<dbReference type="EMBL" id="PPQW01000028">
    <property type="protein sequence ID" value="PNZ67552.1"/>
    <property type="molecule type" value="Genomic_DNA"/>
</dbReference>
<feature type="transmembrane region" description="Helical" evidence="1">
    <location>
        <begin position="61"/>
        <end position="82"/>
    </location>
</feature>
<feature type="transmembrane region" description="Helical" evidence="1">
    <location>
        <begin position="119"/>
        <end position="142"/>
    </location>
</feature>
<dbReference type="RefSeq" id="WP_059106358.1">
    <property type="nucleotide sequence ID" value="NZ_CP065712.1"/>
</dbReference>
<gene>
    <name evidence="2" type="ORF">CD158_05780</name>
</gene>
<proteinExistence type="predicted"/>
<organism evidence="2 3">
    <name type="scientific">Staphylococcus auricularis</name>
    <dbReference type="NCBI Taxonomy" id="29379"/>
    <lineage>
        <taxon>Bacteria</taxon>
        <taxon>Bacillati</taxon>
        <taxon>Bacillota</taxon>
        <taxon>Bacilli</taxon>
        <taxon>Bacillales</taxon>
        <taxon>Staphylococcaceae</taxon>
        <taxon>Staphylococcus</taxon>
    </lineage>
</organism>
<sequence length="153" mass="17590">MENNEKTREEKTGNFIAYASLIMAILMAIHLFVVLDYQVVRQMLLDSSQKPTDNAIGQIINSFRFTGVMYTIAYATGILAIWSRHMYLWWFLFVVYTTNVLTNLVNLNMMLSAIATQKTWLATMPIIIVLTVSIILAIWMVVVSVKRKSTFNR</sequence>
<feature type="transmembrane region" description="Helical" evidence="1">
    <location>
        <begin position="15"/>
        <end position="40"/>
    </location>
</feature>
<evidence type="ECO:0000313" key="3">
    <source>
        <dbReference type="Proteomes" id="UP000242470"/>
    </source>
</evidence>
<dbReference type="GeneID" id="64982768"/>